<gene>
    <name evidence="1" type="ORF">AVEN_211602_1</name>
</gene>
<evidence type="ECO:0000313" key="2">
    <source>
        <dbReference type="Proteomes" id="UP000499080"/>
    </source>
</evidence>
<dbReference type="EMBL" id="BGPR01106039">
    <property type="protein sequence ID" value="GBM75021.1"/>
    <property type="molecule type" value="Genomic_DNA"/>
</dbReference>
<sequence length="96" mass="10854">MRFPATLVLWLGREFYRGKSGITGSDQVLTLDRGDKFGDFGYKSKIPENAIIFSISLLGEEIYGMYWMIPCDGTTSQTRVYKRSQLKGGISLDCEE</sequence>
<dbReference type="Proteomes" id="UP000499080">
    <property type="component" value="Unassembled WGS sequence"/>
</dbReference>
<reference evidence="1 2" key="1">
    <citation type="journal article" date="2019" name="Sci. Rep.">
        <title>Orb-weaving spider Araneus ventricosus genome elucidates the spidroin gene catalogue.</title>
        <authorList>
            <person name="Kono N."/>
            <person name="Nakamura H."/>
            <person name="Ohtoshi R."/>
            <person name="Moran D.A.P."/>
            <person name="Shinohara A."/>
            <person name="Yoshida Y."/>
            <person name="Fujiwara M."/>
            <person name="Mori M."/>
            <person name="Tomita M."/>
            <person name="Arakawa K."/>
        </authorList>
    </citation>
    <scope>NUCLEOTIDE SEQUENCE [LARGE SCALE GENOMIC DNA]</scope>
</reference>
<organism evidence="1 2">
    <name type="scientific">Araneus ventricosus</name>
    <name type="common">Orbweaver spider</name>
    <name type="synonym">Epeira ventricosa</name>
    <dbReference type="NCBI Taxonomy" id="182803"/>
    <lineage>
        <taxon>Eukaryota</taxon>
        <taxon>Metazoa</taxon>
        <taxon>Ecdysozoa</taxon>
        <taxon>Arthropoda</taxon>
        <taxon>Chelicerata</taxon>
        <taxon>Arachnida</taxon>
        <taxon>Araneae</taxon>
        <taxon>Araneomorphae</taxon>
        <taxon>Entelegynae</taxon>
        <taxon>Araneoidea</taxon>
        <taxon>Araneidae</taxon>
        <taxon>Araneus</taxon>
    </lineage>
</organism>
<evidence type="ECO:0000313" key="1">
    <source>
        <dbReference type="EMBL" id="GBM75021.1"/>
    </source>
</evidence>
<dbReference type="AlphaFoldDB" id="A0A4Y2IBD6"/>
<keyword evidence="2" id="KW-1185">Reference proteome</keyword>
<comment type="caution">
    <text evidence="1">The sequence shown here is derived from an EMBL/GenBank/DDBJ whole genome shotgun (WGS) entry which is preliminary data.</text>
</comment>
<proteinExistence type="predicted"/>
<protein>
    <submittedName>
        <fullName evidence="1">Uncharacterized protein</fullName>
    </submittedName>
</protein>
<name>A0A4Y2IBD6_ARAVE</name>
<dbReference type="OrthoDB" id="5326588at2759"/>
<accession>A0A4Y2IBD6</accession>